<gene>
    <name evidence="7" type="ORF">EYS42_02200</name>
</gene>
<dbReference type="RefSeq" id="WP_130966211.1">
    <property type="nucleotide sequence ID" value="NZ_SIXI01000001.1"/>
</dbReference>
<comment type="caution">
    <text evidence="7">The sequence shown here is derived from an EMBL/GenBank/DDBJ whole genome shotgun (WGS) entry which is preliminary data.</text>
</comment>
<evidence type="ECO:0000313" key="8">
    <source>
        <dbReference type="Proteomes" id="UP000292120"/>
    </source>
</evidence>
<sequence>MIPWWRVPVAVVRLLRTLVNLLWVAWCMNRSFARHTPERQRELVQRWSLRVLRGLGVQLKVQGEFRPGAKLVVGNHVSWLDIVAILAAHPARFVSKAEVAQWPVVGRMVVLAGTILLERARRRDAMRVMGLLTQTLQEGGTAAVFPEGTTGDGQALLHFHANLLQSAIDADVPVQPVAVRYSDAQHAISPAAAYVGDTTLVQSLWWVAGAKNLTVTLQVLPAHRVTHADRRALAETLQAEIDAALQQLARP</sequence>
<dbReference type="PANTHER" id="PTHR10434:SF64">
    <property type="entry name" value="1-ACYL-SN-GLYCEROL-3-PHOSPHATE ACYLTRANSFERASE-RELATED"/>
    <property type="match status" value="1"/>
</dbReference>
<accession>A0A4Q9H3V9</accession>
<dbReference type="EMBL" id="SIXI01000001">
    <property type="protein sequence ID" value="TBO34261.1"/>
    <property type="molecule type" value="Genomic_DNA"/>
</dbReference>
<keyword evidence="5 7" id="KW-0012">Acyltransferase</keyword>
<reference evidence="7 8" key="1">
    <citation type="submission" date="2019-02" db="EMBL/GenBank/DDBJ databases">
        <title>Aquabacterium sp. strain KMB7.</title>
        <authorList>
            <person name="Chen W.-M."/>
        </authorList>
    </citation>
    <scope>NUCLEOTIDE SEQUENCE [LARGE SCALE GENOMIC DNA]</scope>
    <source>
        <strain evidence="7 8">KMB7</strain>
    </source>
</reference>
<dbReference type="PANTHER" id="PTHR10434">
    <property type="entry name" value="1-ACYL-SN-GLYCEROL-3-PHOSPHATE ACYLTRANSFERASE"/>
    <property type="match status" value="1"/>
</dbReference>
<protein>
    <submittedName>
        <fullName evidence="7">1-acyl-sn-glycerol-3-phosphate acyltransferase</fullName>
    </submittedName>
</protein>
<dbReference type="InterPro" id="IPR002123">
    <property type="entry name" value="Plipid/glycerol_acylTrfase"/>
</dbReference>
<dbReference type="SMART" id="SM00563">
    <property type="entry name" value="PlsC"/>
    <property type="match status" value="1"/>
</dbReference>
<dbReference type="Proteomes" id="UP000292120">
    <property type="component" value="Unassembled WGS sequence"/>
</dbReference>
<keyword evidence="4" id="KW-0443">Lipid metabolism</keyword>
<evidence type="ECO:0000256" key="2">
    <source>
        <dbReference type="ARBA" id="ARBA00022516"/>
    </source>
</evidence>
<dbReference type="CDD" id="cd07989">
    <property type="entry name" value="LPLAT_AGPAT-like"/>
    <property type="match status" value="1"/>
</dbReference>
<evidence type="ECO:0000256" key="5">
    <source>
        <dbReference type="ARBA" id="ARBA00023315"/>
    </source>
</evidence>
<evidence type="ECO:0000259" key="6">
    <source>
        <dbReference type="SMART" id="SM00563"/>
    </source>
</evidence>
<dbReference type="GO" id="GO:0003841">
    <property type="term" value="F:1-acylglycerol-3-phosphate O-acyltransferase activity"/>
    <property type="evidence" value="ECO:0007669"/>
    <property type="project" value="TreeGrafter"/>
</dbReference>
<keyword evidence="8" id="KW-1185">Reference proteome</keyword>
<keyword evidence="3 7" id="KW-0808">Transferase</keyword>
<evidence type="ECO:0000256" key="1">
    <source>
        <dbReference type="ARBA" id="ARBA00005189"/>
    </source>
</evidence>
<organism evidence="7 8">
    <name type="scientific">Aquabacterium lacunae</name>
    <dbReference type="NCBI Taxonomy" id="2528630"/>
    <lineage>
        <taxon>Bacteria</taxon>
        <taxon>Pseudomonadati</taxon>
        <taxon>Pseudomonadota</taxon>
        <taxon>Betaproteobacteria</taxon>
        <taxon>Burkholderiales</taxon>
        <taxon>Aquabacterium</taxon>
    </lineage>
</organism>
<feature type="domain" description="Phospholipid/glycerol acyltransferase" evidence="6">
    <location>
        <begin position="70"/>
        <end position="182"/>
    </location>
</feature>
<dbReference type="AlphaFoldDB" id="A0A4Q9H3V9"/>
<dbReference type="OrthoDB" id="9806880at2"/>
<keyword evidence="2" id="KW-0444">Lipid biosynthesis</keyword>
<comment type="pathway">
    <text evidence="1">Lipid metabolism.</text>
</comment>
<evidence type="ECO:0000256" key="3">
    <source>
        <dbReference type="ARBA" id="ARBA00022679"/>
    </source>
</evidence>
<dbReference type="GO" id="GO:0006654">
    <property type="term" value="P:phosphatidic acid biosynthetic process"/>
    <property type="evidence" value="ECO:0007669"/>
    <property type="project" value="TreeGrafter"/>
</dbReference>
<dbReference type="SUPFAM" id="SSF69593">
    <property type="entry name" value="Glycerol-3-phosphate (1)-acyltransferase"/>
    <property type="match status" value="1"/>
</dbReference>
<name>A0A4Q9H3V9_9BURK</name>
<evidence type="ECO:0000256" key="4">
    <source>
        <dbReference type="ARBA" id="ARBA00023098"/>
    </source>
</evidence>
<dbReference type="Pfam" id="PF01553">
    <property type="entry name" value="Acyltransferase"/>
    <property type="match status" value="1"/>
</dbReference>
<evidence type="ECO:0000313" key="7">
    <source>
        <dbReference type="EMBL" id="TBO34261.1"/>
    </source>
</evidence>
<proteinExistence type="predicted"/>